<organism evidence="1 2">
    <name type="scientific">Fusarium keratoplasticum</name>
    <dbReference type="NCBI Taxonomy" id="1328300"/>
    <lineage>
        <taxon>Eukaryota</taxon>
        <taxon>Fungi</taxon>
        <taxon>Dikarya</taxon>
        <taxon>Ascomycota</taxon>
        <taxon>Pezizomycotina</taxon>
        <taxon>Sordariomycetes</taxon>
        <taxon>Hypocreomycetidae</taxon>
        <taxon>Hypocreales</taxon>
        <taxon>Nectriaceae</taxon>
        <taxon>Fusarium</taxon>
        <taxon>Fusarium solani species complex</taxon>
    </lineage>
</organism>
<evidence type="ECO:0000313" key="2">
    <source>
        <dbReference type="Proteomes" id="UP001065298"/>
    </source>
</evidence>
<comment type="caution">
    <text evidence="1">The sequence shown here is derived from an EMBL/GenBank/DDBJ whole genome shotgun (WGS) entry which is preliminary data.</text>
</comment>
<sequence>MQAEQAGPLMSGQTVVLQKRGRGRRPKGHVPSRQEQSHTGRVQFINTIPGNGLGSTSNIRLIRSHAAKHSRALQRETTQRQRSTPKIAFQEDIISGEVRNDQAVEEDNHEEMSQFAISLASRHRRLVPRPQTTTLQRRTRSRSPSPIQLVGGARKDAYQTFARSMSEDEHYLFDFYLNYVIEYGYKACYHKEDEKVFQASMRDVWVPWAMGQPSLMAAIFHVACRNYATTTNNSNSKKYAVKKLQYRLTCLKMAKEAISSQAVASDTTIALALLMASESHFEGDMDAFFAHGIGIIKMVTARGGLETLGLSGFLTKSVGWSIYSPSNYLVSGPGELRV</sequence>
<protein>
    <submittedName>
        <fullName evidence="1">Uncharacterized protein</fullName>
    </submittedName>
</protein>
<reference evidence="1" key="1">
    <citation type="submission" date="2022-06" db="EMBL/GenBank/DDBJ databases">
        <title>Fusarium solani species complex genomes reveal bases of compartmentalisation and animal pathogenesis.</title>
        <authorList>
            <person name="Tsai I.J."/>
        </authorList>
    </citation>
    <scope>NUCLEOTIDE SEQUENCE</scope>
    <source>
        <strain evidence="1">Fu6.1</strain>
    </source>
</reference>
<accession>A0ACC0QC20</accession>
<proteinExistence type="predicted"/>
<dbReference type="Proteomes" id="UP001065298">
    <property type="component" value="Chromosome 12"/>
</dbReference>
<evidence type="ECO:0000313" key="1">
    <source>
        <dbReference type="EMBL" id="KAI8650441.1"/>
    </source>
</evidence>
<dbReference type="EMBL" id="CM046514">
    <property type="protein sequence ID" value="KAI8650441.1"/>
    <property type="molecule type" value="Genomic_DNA"/>
</dbReference>
<gene>
    <name evidence="1" type="ORF">NCS57_01377900</name>
</gene>
<name>A0ACC0QC20_9HYPO</name>
<keyword evidence="2" id="KW-1185">Reference proteome</keyword>